<dbReference type="HOGENOM" id="CLU_2310588_0_0_1"/>
<evidence type="ECO:0000313" key="2">
    <source>
        <dbReference type="EnsemblPlants" id="OMERI02G23860.1"/>
    </source>
</evidence>
<protein>
    <submittedName>
        <fullName evidence="2">Uncharacterized protein</fullName>
    </submittedName>
</protein>
<organism evidence="2">
    <name type="scientific">Oryza meridionalis</name>
    <dbReference type="NCBI Taxonomy" id="40149"/>
    <lineage>
        <taxon>Eukaryota</taxon>
        <taxon>Viridiplantae</taxon>
        <taxon>Streptophyta</taxon>
        <taxon>Embryophyta</taxon>
        <taxon>Tracheophyta</taxon>
        <taxon>Spermatophyta</taxon>
        <taxon>Magnoliopsida</taxon>
        <taxon>Liliopsida</taxon>
        <taxon>Poales</taxon>
        <taxon>Poaceae</taxon>
        <taxon>BOP clade</taxon>
        <taxon>Oryzoideae</taxon>
        <taxon>Oryzeae</taxon>
        <taxon>Oryzinae</taxon>
        <taxon>Oryza</taxon>
    </lineage>
</organism>
<evidence type="ECO:0000256" key="1">
    <source>
        <dbReference type="SAM" id="MobiDB-lite"/>
    </source>
</evidence>
<dbReference type="Gramene" id="OMERI02G23860.1">
    <property type="protein sequence ID" value="OMERI02G23860.1"/>
    <property type="gene ID" value="OMERI02G23860"/>
</dbReference>
<dbReference type="EnsemblPlants" id="OMERI02G23860.1">
    <property type="protein sequence ID" value="OMERI02G23860.1"/>
    <property type="gene ID" value="OMERI02G23860"/>
</dbReference>
<evidence type="ECO:0000313" key="3">
    <source>
        <dbReference type="Proteomes" id="UP000008021"/>
    </source>
</evidence>
<dbReference type="Proteomes" id="UP000008021">
    <property type="component" value="Chromosome 2"/>
</dbReference>
<reference evidence="2" key="1">
    <citation type="submission" date="2015-04" db="UniProtKB">
        <authorList>
            <consortium name="EnsemblPlants"/>
        </authorList>
    </citation>
    <scope>IDENTIFICATION</scope>
</reference>
<feature type="region of interest" description="Disordered" evidence="1">
    <location>
        <begin position="28"/>
        <end position="60"/>
    </location>
</feature>
<keyword evidence="3" id="KW-1185">Reference proteome</keyword>
<feature type="compositionally biased region" description="Polar residues" evidence="1">
    <location>
        <begin position="90"/>
        <end position="100"/>
    </location>
</feature>
<feature type="compositionally biased region" description="Basic and acidic residues" evidence="1">
    <location>
        <begin position="32"/>
        <end position="43"/>
    </location>
</feature>
<reference evidence="2" key="2">
    <citation type="submission" date="2018-05" db="EMBL/GenBank/DDBJ databases">
        <title>OmerRS3 (Oryza meridionalis Reference Sequence Version 3).</title>
        <authorList>
            <person name="Zhang J."/>
            <person name="Kudrna D."/>
            <person name="Lee S."/>
            <person name="Talag J."/>
            <person name="Welchert J."/>
            <person name="Wing R.A."/>
        </authorList>
    </citation>
    <scope>NUCLEOTIDE SEQUENCE [LARGE SCALE GENOMIC DNA]</scope>
    <source>
        <strain evidence="2">cv. OR44</strain>
    </source>
</reference>
<dbReference type="AlphaFoldDB" id="A0A0E0CNI5"/>
<accession>A0A0E0CNI5</accession>
<feature type="region of interest" description="Disordered" evidence="1">
    <location>
        <begin position="79"/>
        <end position="100"/>
    </location>
</feature>
<name>A0A0E0CNI5_9ORYZ</name>
<sequence length="100" mass="11794">MDANESPIEGCIVFRDITNRLNVRQTTPYNEVENKKGETSSKKREYRARKKAEANNPYHEMAIPDKHVAERNRKQCEYRARKNSVVEDAPTQSHRQYQRS</sequence>
<proteinExistence type="predicted"/>